<protein>
    <submittedName>
        <fullName evidence="3">Putative Fe-Mo cluster-binding NifX family protein</fullName>
    </submittedName>
</protein>
<dbReference type="InterPro" id="IPR003731">
    <property type="entry name" value="Di-Nase_FeMo-co_biosynth"/>
</dbReference>
<feature type="region of interest" description="Disordered" evidence="1">
    <location>
        <begin position="107"/>
        <end position="128"/>
    </location>
</feature>
<dbReference type="SUPFAM" id="SSF53146">
    <property type="entry name" value="Nitrogenase accessory factor-like"/>
    <property type="match status" value="1"/>
</dbReference>
<dbReference type="InterPro" id="IPR036105">
    <property type="entry name" value="DiNase_FeMo-co_biosyn_sf"/>
</dbReference>
<dbReference type="EMBL" id="JACDUS010000010">
    <property type="protein sequence ID" value="MBA2882533.1"/>
    <property type="molecule type" value="Genomic_DNA"/>
</dbReference>
<feature type="compositionally biased region" description="Basic residues" evidence="1">
    <location>
        <begin position="113"/>
        <end position="128"/>
    </location>
</feature>
<evidence type="ECO:0000313" key="3">
    <source>
        <dbReference type="EMBL" id="MBA2882533.1"/>
    </source>
</evidence>
<dbReference type="RefSeq" id="WP_181552166.1">
    <property type="nucleotide sequence ID" value="NZ_JACDUS010000010.1"/>
</dbReference>
<name>A0A7W0CBA2_9BACT</name>
<reference evidence="3 4" key="1">
    <citation type="submission" date="2020-07" db="EMBL/GenBank/DDBJ databases">
        <title>Genomic Encyclopedia of Type Strains, Phase IV (KMG-IV): sequencing the most valuable type-strain genomes for metagenomic binning, comparative biology and taxonomic classification.</title>
        <authorList>
            <person name="Goeker M."/>
        </authorList>
    </citation>
    <scope>NUCLEOTIDE SEQUENCE [LARGE SCALE GENOMIC DNA]</scope>
    <source>
        <strain evidence="3 4">DSM 17721</strain>
    </source>
</reference>
<evidence type="ECO:0000313" key="4">
    <source>
        <dbReference type="Proteomes" id="UP000525298"/>
    </source>
</evidence>
<proteinExistence type="predicted"/>
<sequence>MKVALAVWNGRISPVFDVSRQLQIMDVQDGRVVNRVTVHFANDHPVHKVQRLLDMEVDILLCGAVSRQMAAVLDSYGIRRHDFIAGDIREVVDAYIRGALPSAEMSMPGCFSRRNRRRAKNRKGKRQK</sequence>
<evidence type="ECO:0000259" key="2">
    <source>
        <dbReference type="Pfam" id="PF02579"/>
    </source>
</evidence>
<keyword evidence="4" id="KW-1185">Reference proteome</keyword>
<dbReference type="AlphaFoldDB" id="A0A7W0CBA2"/>
<dbReference type="Proteomes" id="UP000525298">
    <property type="component" value="Unassembled WGS sequence"/>
</dbReference>
<organism evidence="3 4">
    <name type="scientific">Desulfosalsimonas propionicica</name>
    <dbReference type="NCBI Taxonomy" id="332175"/>
    <lineage>
        <taxon>Bacteria</taxon>
        <taxon>Pseudomonadati</taxon>
        <taxon>Thermodesulfobacteriota</taxon>
        <taxon>Desulfobacteria</taxon>
        <taxon>Desulfobacterales</taxon>
        <taxon>Desulfosalsimonadaceae</taxon>
        <taxon>Desulfosalsimonas</taxon>
    </lineage>
</organism>
<feature type="domain" description="Dinitrogenase iron-molybdenum cofactor biosynthesis" evidence="2">
    <location>
        <begin position="9"/>
        <end position="96"/>
    </location>
</feature>
<evidence type="ECO:0000256" key="1">
    <source>
        <dbReference type="SAM" id="MobiDB-lite"/>
    </source>
</evidence>
<dbReference type="Gene3D" id="3.30.420.130">
    <property type="entry name" value="Dinitrogenase iron-molybdenum cofactor biosynthesis domain"/>
    <property type="match status" value="1"/>
</dbReference>
<dbReference type="Pfam" id="PF02579">
    <property type="entry name" value="Nitro_FeMo-Co"/>
    <property type="match status" value="1"/>
</dbReference>
<gene>
    <name evidence="3" type="ORF">HNR65_002885</name>
</gene>
<comment type="caution">
    <text evidence="3">The sequence shown here is derived from an EMBL/GenBank/DDBJ whole genome shotgun (WGS) entry which is preliminary data.</text>
</comment>
<accession>A0A7W0CBA2</accession>